<comment type="caution">
    <text evidence="2">The sequence shown here is derived from an EMBL/GenBank/DDBJ whole genome shotgun (WGS) entry which is preliminary data.</text>
</comment>
<gene>
    <name evidence="2" type="ORF">PVAP13_6NG102803</name>
</gene>
<keyword evidence="3" id="KW-1185">Reference proteome</keyword>
<proteinExistence type="predicted"/>
<feature type="compositionally biased region" description="Basic and acidic residues" evidence="1">
    <location>
        <begin position="159"/>
        <end position="168"/>
    </location>
</feature>
<name>A0A8T0QW58_PANVG</name>
<dbReference type="EMBL" id="CM029048">
    <property type="protein sequence ID" value="KAG2577497.1"/>
    <property type="molecule type" value="Genomic_DNA"/>
</dbReference>
<feature type="compositionally biased region" description="Basic and acidic residues" evidence="1">
    <location>
        <begin position="111"/>
        <end position="122"/>
    </location>
</feature>
<sequence>IGKRRFHFLCRQGRSPITGAANRRTYAVFHFSSRSQVRNLQYFLPCGPGQFGGREGTHASTTPNWRGHTTHETRRRRDGERQSSLSLSLPPPSGLPLLRVLSLLPNGSENRSARREGGEPRRLSRQISRQPRILTRDPRSPPAGRCAAAAAARSPAAVRRPDLEESTL</sequence>
<reference evidence="2 3" key="1">
    <citation type="submission" date="2020-05" db="EMBL/GenBank/DDBJ databases">
        <title>WGS assembly of Panicum virgatum.</title>
        <authorList>
            <person name="Lovell J.T."/>
            <person name="Jenkins J."/>
            <person name="Shu S."/>
            <person name="Juenger T.E."/>
            <person name="Schmutz J."/>
        </authorList>
    </citation>
    <scope>NUCLEOTIDE SEQUENCE [LARGE SCALE GENOMIC DNA]</scope>
    <source>
        <strain evidence="3">cv. AP13</strain>
    </source>
</reference>
<accession>A0A8T0QW58</accession>
<feature type="non-terminal residue" evidence="2">
    <location>
        <position position="168"/>
    </location>
</feature>
<evidence type="ECO:0000313" key="2">
    <source>
        <dbReference type="EMBL" id="KAG2577497.1"/>
    </source>
</evidence>
<feature type="region of interest" description="Disordered" evidence="1">
    <location>
        <begin position="106"/>
        <end position="168"/>
    </location>
</feature>
<evidence type="ECO:0000256" key="1">
    <source>
        <dbReference type="SAM" id="MobiDB-lite"/>
    </source>
</evidence>
<feature type="non-terminal residue" evidence="2">
    <location>
        <position position="1"/>
    </location>
</feature>
<feature type="compositionally biased region" description="Low complexity" evidence="1">
    <location>
        <begin position="142"/>
        <end position="158"/>
    </location>
</feature>
<dbReference type="AlphaFoldDB" id="A0A8T0QW58"/>
<protein>
    <submittedName>
        <fullName evidence="2">Uncharacterized protein</fullName>
    </submittedName>
</protein>
<feature type="region of interest" description="Disordered" evidence="1">
    <location>
        <begin position="53"/>
        <end position="92"/>
    </location>
</feature>
<feature type="compositionally biased region" description="Basic and acidic residues" evidence="1">
    <location>
        <begin position="69"/>
        <end position="81"/>
    </location>
</feature>
<dbReference type="Proteomes" id="UP000823388">
    <property type="component" value="Chromosome 6N"/>
</dbReference>
<evidence type="ECO:0000313" key="3">
    <source>
        <dbReference type="Proteomes" id="UP000823388"/>
    </source>
</evidence>
<organism evidence="2 3">
    <name type="scientific">Panicum virgatum</name>
    <name type="common">Blackwell switchgrass</name>
    <dbReference type="NCBI Taxonomy" id="38727"/>
    <lineage>
        <taxon>Eukaryota</taxon>
        <taxon>Viridiplantae</taxon>
        <taxon>Streptophyta</taxon>
        <taxon>Embryophyta</taxon>
        <taxon>Tracheophyta</taxon>
        <taxon>Spermatophyta</taxon>
        <taxon>Magnoliopsida</taxon>
        <taxon>Liliopsida</taxon>
        <taxon>Poales</taxon>
        <taxon>Poaceae</taxon>
        <taxon>PACMAD clade</taxon>
        <taxon>Panicoideae</taxon>
        <taxon>Panicodae</taxon>
        <taxon>Paniceae</taxon>
        <taxon>Panicinae</taxon>
        <taxon>Panicum</taxon>
        <taxon>Panicum sect. Hiantes</taxon>
    </lineage>
</organism>